<evidence type="ECO:0000313" key="5">
    <source>
        <dbReference type="EMBL" id="WNH10262.1"/>
    </source>
</evidence>
<dbReference type="PANTHER" id="PTHR40980:SF4">
    <property type="entry name" value="TONB-DEPENDENT RECEPTOR-LIKE BETA-BARREL DOMAIN-CONTAINING PROTEIN"/>
    <property type="match status" value="1"/>
</dbReference>
<dbReference type="RefSeq" id="WP_415866571.1">
    <property type="nucleotide sequence ID" value="NZ_CP134537.1"/>
</dbReference>
<reference evidence="5 6" key="1">
    <citation type="submission" date="2023-09" db="EMBL/GenBank/DDBJ databases">
        <title>Thalassobella suaedae gen. nov., sp. nov., a marine bacterium of the family Flavobacteriaceae isolated from a halophyte Suaeda japonica.</title>
        <authorList>
            <person name="Lee S.Y."/>
            <person name="Hwang C.Y."/>
        </authorList>
    </citation>
    <scope>NUCLEOTIDE SEQUENCE [LARGE SCALE GENOMIC DNA]</scope>
    <source>
        <strain evidence="5 6">HL-DH14</strain>
    </source>
</reference>
<dbReference type="SUPFAM" id="SSF56935">
    <property type="entry name" value="Porins"/>
    <property type="match status" value="1"/>
</dbReference>
<dbReference type="InterPro" id="IPR041700">
    <property type="entry name" value="OMP_b-brl_3"/>
</dbReference>
<dbReference type="Proteomes" id="UP001302806">
    <property type="component" value="Chromosome"/>
</dbReference>
<dbReference type="Pfam" id="PF14905">
    <property type="entry name" value="OMP_b-brl_3"/>
    <property type="match status" value="1"/>
</dbReference>
<keyword evidence="2" id="KW-0472">Membrane</keyword>
<organism evidence="5 6">
    <name type="scientific">Thalassobellus suaedae</name>
    <dbReference type="NCBI Taxonomy" id="3074124"/>
    <lineage>
        <taxon>Bacteria</taxon>
        <taxon>Pseudomonadati</taxon>
        <taxon>Bacteroidota</taxon>
        <taxon>Flavobacteriia</taxon>
        <taxon>Flavobacteriales</taxon>
        <taxon>Flavobacteriaceae</taxon>
        <taxon>Thalassobellus</taxon>
    </lineage>
</organism>
<keyword evidence="5" id="KW-0675">Receptor</keyword>
<comment type="subcellular location">
    <subcellularLocation>
        <location evidence="1">Cell outer membrane</location>
    </subcellularLocation>
</comment>
<keyword evidence="3" id="KW-0998">Cell outer membrane</keyword>
<evidence type="ECO:0000256" key="1">
    <source>
        <dbReference type="ARBA" id="ARBA00004442"/>
    </source>
</evidence>
<dbReference type="Gene3D" id="2.40.170.20">
    <property type="entry name" value="TonB-dependent receptor, beta-barrel domain"/>
    <property type="match status" value="1"/>
</dbReference>
<dbReference type="Gene3D" id="2.60.40.1120">
    <property type="entry name" value="Carboxypeptidase-like, regulatory domain"/>
    <property type="match status" value="1"/>
</dbReference>
<dbReference type="InterPro" id="IPR036942">
    <property type="entry name" value="Beta-barrel_TonB_sf"/>
</dbReference>
<feature type="domain" description="Outer membrane protein beta-barrel" evidence="4">
    <location>
        <begin position="377"/>
        <end position="785"/>
    </location>
</feature>
<proteinExistence type="predicted"/>
<dbReference type="InterPro" id="IPR008969">
    <property type="entry name" value="CarboxyPept-like_regulatory"/>
</dbReference>
<dbReference type="EMBL" id="CP134537">
    <property type="protein sequence ID" value="WNH10262.1"/>
    <property type="molecule type" value="Genomic_DNA"/>
</dbReference>
<evidence type="ECO:0000256" key="2">
    <source>
        <dbReference type="ARBA" id="ARBA00023136"/>
    </source>
</evidence>
<name>A0ABY9XWD0_9FLAO</name>
<evidence type="ECO:0000259" key="4">
    <source>
        <dbReference type="Pfam" id="PF14905"/>
    </source>
</evidence>
<sequence>MRITKLSYFISLFFSTLCFSQNYSIQGLLHDESSQPIAFANAILVDLDDINIIKGTITDELGNFTLENLKPGDYILKISFLGFKEYTTRVELDRNIDFEIITLNETPEELKGVTVVAKRPVVKRLVDRIVFNVENSTLSNNNVLDVLKHTPGVIVGSNQITVKSKVPVVYINNRRIYLSIEEVKQLLESTPANNIKSIEVITNPPAKYEAVGGAVLNIITSKNIIAGYNGSVFGNYKQGSVFPKYSIGTSHFFKTKKTNTYINYNISPRKDFVNKDEFINFINDDDLVFSSWETNYNETKKKANQNINANIDYQINENNSIGFSTNILVKPRDNSKANTNSETLVFGANKVLDSTFSTLNRLAEESFNLAFTLDYLHKFTKEGEQISANLHHTNYDFSNFQDVNTGYFLPNADASFRDNRFQTFSSQKIKIYTSQIDYELPIDDSSLFEAGVKISNIDSESILNQFAFKNAVKTKDLKNSDTFLYDETIYAGYLSYAKDLKSWSLKSGLRVEYTNILGNSLSTNEISKNDYLKFFPSIYLSKKIKDGNELYFNYNKRIYRPSYAQLNPFRYFFNDNTFLSGDPNLVPQIDDQLTIGYLFKEDYNLEFYYRNESNPILLVVFQDNNNNLIKYANTNIDRSISYGIDFSVNKKLYNNWYISAASSLFYYDNQFTGFKDDDIVFTSSKWTSYMQFTNYFSFLKDKSLNIDLSYIYISPWAEGPSVVSTRSSLDLSIRKSFWDNKASLSIGVEDTFNGYNFTETSKYLNQDIVINSRKENRLFVIGFNYKFGNYRLSNSKKETNIEERNRITNKD</sequence>
<gene>
    <name evidence="5" type="ORF">RHP51_06170</name>
</gene>
<accession>A0ABY9XWD0</accession>
<dbReference type="SUPFAM" id="SSF49464">
    <property type="entry name" value="Carboxypeptidase regulatory domain-like"/>
    <property type="match status" value="1"/>
</dbReference>
<evidence type="ECO:0000313" key="6">
    <source>
        <dbReference type="Proteomes" id="UP001302806"/>
    </source>
</evidence>
<protein>
    <submittedName>
        <fullName evidence="5">TonB-dependent receptor</fullName>
    </submittedName>
</protein>
<dbReference type="Pfam" id="PF13715">
    <property type="entry name" value="CarbopepD_reg_2"/>
    <property type="match status" value="1"/>
</dbReference>
<dbReference type="PANTHER" id="PTHR40980">
    <property type="entry name" value="PLUG DOMAIN-CONTAINING PROTEIN"/>
    <property type="match status" value="1"/>
</dbReference>
<evidence type="ECO:0000256" key="3">
    <source>
        <dbReference type="ARBA" id="ARBA00023237"/>
    </source>
</evidence>